<evidence type="ECO:0000313" key="2">
    <source>
        <dbReference type="Proteomes" id="UP000606974"/>
    </source>
</evidence>
<organism evidence="1 2">
    <name type="scientific">Endocarpon pusillum</name>
    <dbReference type="NCBI Taxonomy" id="364733"/>
    <lineage>
        <taxon>Eukaryota</taxon>
        <taxon>Fungi</taxon>
        <taxon>Dikarya</taxon>
        <taxon>Ascomycota</taxon>
        <taxon>Pezizomycotina</taxon>
        <taxon>Eurotiomycetes</taxon>
        <taxon>Chaetothyriomycetidae</taxon>
        <taxon>Verrucariales</taxon>
        <taxon>Verrucariaceae</taxon>
        <taxon>Endocarpon</taxon>
    </lineage>
</organism>
<accession>A0A8H7DXZ6</accession>
<dbReference type="OrthoDB" id="206201at2759"/>
<dbReference type="AlphaFoldDB" id="A0A8H7DXZ6"/>
<sequence>MTAAWPVSKGIDETSVQSGSSHVTQIAAGVAALVLEYARQPAGSKEARKGGRREETQAL</sequence>
<dbReference type="EMBL" id="JAACFV010000176">
    <property type="protein sequence ID" value="KAF7503469.1"/>
    <property type="molecule type" value="Genomic_DNA"/>
</dbReference>
<evidence type="ECO:0000313" key="1">
    <source>
        <dbReference type="EMBL" id="KAF7503469.1"/>
    </source>
</evidence>
<proteinExistence type="predicted"/>
<protein>
    <submittedName>
        <fullName evidence="1">Uncharacterized protein</fullName>
    </submittedName>
</protein>
<comment type="caution">
    <text evidence="1">The sequence shown here is derived from an EMBL/GenBank/DDBJ whole genome shotgun (WGS) entry which is preliminary data.</text>
</comment>
<keyword evidence="2" id="KW-1185">Reference proteome</keyword>
<gene>
    <name evidence="1" type="ORF">GJ744_003698</name>
</gene>
<reference evidence="1" key="1">
    <citation type="submission" date="2020-02" db="EMBL/GenBank/DDBJ databases">
        <authorList>
            <person name="Palmer J.M."/>
        </authorList>
    </citation>
    <scope>NUCLEOTIDE SEQUENCE</scope>
    <source>
        <strain evidence="1">EPUS1.4</strain>
        <tissue evidence="1">Thallus</tissue>
    </source>
</reference>
<name>A0A8H7DXZ6_9EURO</name>
<dbReference type="Proteomes" id="UP000606974">
    <property type="component" value="Unassembled WGS sequence"/>
</dbReference>